<organism evidence="7">
    <name type="scientific">Eutreptiella gymnastica</name>
    <dbReference type="NCBI Taxonomy" id="73025"/>
    <lineage>
        <taxon>Eukaryota</taxon>
        <taxon>Discoba</taxon>
        <taxon>Euglenozoa</taxon>
        <taxon>Euglenida</taxon>
        <taxon>Spirocuta</taxon>
        <taxon>Euglenophyceae</taxon>
        <taxon>Eutreptiales</taxon>
        <taxon>Eutreptiaceae</taxon>
        <taxon>Eutreptiella</taxon>
    </lineage>
</organism>
<keyword evidence="4" id="KW-0653">Protein transport</keyword>
<dbReference type="AlphaFoldDB" id="A0A7S4FFQ8"/>
<keyword evidence="3" id="KW-0813">Transport</keyword>
<dbReference type="GO" id="GO:0042147">
    <property type="term" value="P:retrograde transport, endosome to Golgi"/>
    <property type="evidence" value="ECO:0007669"/>
    <property type="project" value="InterPro"/>
</dbReference>
<evidence type="ECO:0000256" key="4">
    <source>
        <dbReference type="ARBA" id="ARBA00022927"/>
    </source>
</evidence>
<evidence type="ECO:0000256" key="3">
    <source>
        <dbReference type="ARBA" id="ARBA00022448"/>
    </source>
</evidence>
<dbReference type="NCBIfam" id="TIGR00040">
    <property type="entry name" value="yfcE"/>
    <property type="match status" value="1"/>
</dbReference>
<dbReference type="PANTHER" id="PTHR11124">
    <property type="entry name" value="VACUOLAR SORTING PROTEIN VPS29"/>
    <property type="match status" value="1"/>
</dbReference>
<dbReference type="GO" id="GO:0031410">
    <property type="term" value="C:cytoplasmic vesicle"/>
    <property type="evidence" value="ECO:0007669"/>
    <property type="project" value="UniProtKB-ARBA"/>
</dbReference>
<evidence type="ECO:0000313" key="7">
    <source>
        <dbReference type="EMBL" id="CAE0791899.1"/>
    </source>
</evidence>
<comment type="similarity">
    <text evidence="1 5">Belongs to the VPS29 family.</text>
</comment>
<dbReference type="InterPro" id="IPR024654">
    <property type="entry name" value="Calcineurin-like_PHP_lpxH"/>
</dbReference>
<evidence type="ECO:0000259" key="6">
    <source>
        <dbReference type="Pfam" id="PF12850"/>
    </source>
</evidence>
<evidence type="ECO:0000256" key="5">
    <source>
        <dbReference type="RuleBase" id="RU362040"/>
    </source>
</evidence>
<dbReference type="EMBL" id="HBJA01009750">
    <property type="protein sequence ID" value="CAE0791899.1"/>
    <property type="molecule type" value="Transcribed_RNA"/>
</dbReference>
<dbReference type="CDD" id="cd07394">
    <property type="entry name" value="MPP_Vps29"/>
    <property type="match status" value="1"/>
</dbReference>
<evidence type="ECO:0000256" key="1">
    <source>
        <dbReference type="ARBA" id="ARBA00005945"/>
    </source>
</evidence>
<dbReference type="Pfam" id="PF12850">
    <property type="entry name" value="Metallophos_2"/>
    <property type="match status" value="1"/>
</dbReference>
<dbReference type="GO" id="GO:0030904">
    <property type="term" value="C:retromer complex"/>
    <property type="evidence" value="ECO:0007669"/>
    <property type="project" value="InterPro"/>
</dbReference>
<sequence>MLVLVTGDLHIPHRAADLPAKFKKMLTPGKIQHILCTGNLCSKDAENYLRQICSDVNCVKGDFDDPSMSKDTPEYVVVKLGNFRIGVIHGHQVVPWGDRESLAIWQRRLDVDVLVYGGTHQYVTFEYEGKFFVNPGSITGAFSCLDGDVVPTFVLMDINENRLTNFVYQLEGDELKVKKKEFTKPSAE</sequence>
<dbReference type="SUPFAM" id="SSF56300">
    <property type="entry name" value="Metallo-dependent phosphatases"/>
    <property type="match status" value="1"/>
</dbReference>
<evidence type="ECO:0000256" key="2">
    <source>
        <dbReference type="ARBA" id="ARBA00017767"/>
    </source>
</evidence>
<reference evidence="7" key="1">
    <citation type="submission" date="2021-01" db="EMBL/GenBank/DDBJ databases">
        <authorList>
            <person name="Corre E."/>
            <person name="Pelletier E."/>
            <person name="Niang G."/>
            <person name="Scheremetjew M."/>
            <person name="Finn R."/>
            <person name="Kale V."/>
            <person name="Holt S."/>
            <person name="Cochrane G."/>
            <person name="Meng A."/>
            <person name="Brown T."/>
            <person name="Cohen L."/>
        </authorList>
    </citation>
    <scope>NUCLEOTIDE SEQUENCE</scope>
    <source>
        <strain evidence="7">CCMP1594</strain>
    </source>
</reference>
<protein>
    <recommendedName>
        <fullName evidence="2 5">Vacuolar protein sorting-associated protein 29</fullName>
    </recommendedName>
</protein>
<dbReference type="FunFam" id="3.60.21.10:FF:000015">
    <property type="entry name" value="Vacuolar protein sorting-associated protein 29"/>
    <property type="match status" value="1"/>
</dbReference>
<accession>A0A7S4FFQ8</accession>
<dbReference type="Gene3D" id="3.60.21.10">
    <property type="match status" value="1"/>
</dbReference>
<dbReference type="InterPro" id="IPR000979">
    <property type="entry name" value="Phosphodiesterase_MJ0936/Vps29"/>
</dbReference>
<feature type="domain" description="Calcineurin-like phosphoesterase" evidence="6">
    <location>
        <begin position="1"/>
        <end position="160"/>
    </location>
</feature>
<proteinExistence type="inferred from homology"/>
<dbReference type="GO" id="GO:0005829">
    <property type="term" value="C:cytosol"/>
    <property type="evidence" value="ECO:0007669"/>
    <property type="project" value="GOC"/>
</dbReference>
<dbReference type="InterPro" id="IPR028661">
    <property type="entry name" value="Vps29"/>
</dbReference>
<dbReference type="GO" id="GO:0015031">
    <property type="term" value="P:protein transport"/>
    <property type="evidence" value="ECO:0007669"/>
    <property type="project" value="UniProtKB-KW"/>
</dbReference>
<dbReference type="InterPro" id="IPR029052">
    <property type="entry name" value="Metallo-depent_PP-like"/>
</dbReference>
<name>A0A7S4FFQ8_9EUGL</name>
<gene>
    <name evidence="7" type="ORF">EGYM00163_LOCUS3015</name>
</gene>